<dbReference type="RefSeq" id="WP_190762308.1">
    <property type="nucleotide sequence ID" value="NZ_JACXLD010000001.1"/>
</dbReference>
<evidence type="ECO:0000313" key="4">
    <source>
        <dbReference type="Proteomes" id="UP000610558"/>
    </source>
</evidence>
<organism evidence="3 4">
    <name type="scientific">Spongiibacter pelagi</name>
    <dbReference type="NCBI Taxonomy" id="2760804"/>
    <lineage>
        <taxon>Bacteria</taxon>
        <taxon>Pseudomonadati</taxon>
        <taxon>Pseudomonadota</taxon>
        <taxon>Gammaproteobacteria</taxon>
        <taxon>Cellvibrionales</taxon>
        <taxon>Spongiibacteraceae</taxon>
        <taxon>Spongiibacter</taxon>
    </lineage>
</organism>
<feature type="signal peptide" evidence="1">
    <location>
        <begin position="1"/>
        <end position="15"/>
    </location>
</feature>
<keyword evidence="4" id="KW-1185">Reference proteome</keyword>
<dbReference type="PROSITE" id="PS51257">
    <property type="entry name" value="PROKAR_LIPOPROTEIN"/>
    <property type="match status" value="1"/>
</dbReference>
<feature type="domain" description="DUF4136" evidence="2">
    <location>
        <begin position="22"/>
        <end position="183"/>
    </location>
</feature>
<reference evidence="3" key="1">
    <citation type="submission" date="2020-09" db="EMBL/GenBank/DDBJ databases">
        <authorList>
            <person name="Yoon J.-W."/>
        </authorList>
    </citation>
    <scope>NUCLEOTIDE SEQUENCE</scope>
    <source>
        <strain evidence="3">KMU-158</strain>
    </source>
</reference>
<dbReference type="Gene3D" id="3.30.160.670">
    <property type="match status" value="1"/>
</dbReference>
<feature type="chain" id="PRO_5037462203" evidence="1">
    <location>
        <begin position="16"/>
        <end position="184"/>
    </location>
</feature>
<dbReference type="Pfam" id="PF13590">
    <property type="entry name" value="DUF4136"/>
    <property type="match status" value="1"/>
</dbReference>
<keyword evidence="1" id="KW-0732">Signal</keyword>
<sequence length="184" mass="20377">MKFLFSIMMSVMLLAACSSTRVVTDYNPRANFTTYQKFTWAADPASNQANTAISPFLQEHLKASLSQRLKTGLYQEVQKIEQADFIVRPLILPAPDTIDRSPRLGIGLGSFSSNVGIGTSVGIPLGADRVNQNIQIVIDLLNAKDQKLAWRGSLVIELDSQDPKENQIRIDDAVSEIWAEFPPK</sequence>
<proteinExistence type="predicted"/>
<dbReference type="InterPro" id="IPR025411">
    <property type="entry name" value="DUF4136"/>
</dbReference>
<evidence type="ECO:0000256" key="1">
    <source>
        <dbReference type="SAM" id="SignalP"/>
    </source>
</evidence>
<dbReference type="Proteomes" id="UP000610558">
    <property type="component" value="Unassembled WGS sequence"/>
</dbReference>
<dbReference type="AlphaFoldDB" id="A0A927C157"/>
<gene>
    <name evidence="3" type="ORF">IB286_03110</name>
</gene>
<comment type="caution">
    <text evidence="3">The sequence shown here is derived from an EMBL/GenBank/DDBJ whole genome shotgun (WGS) entry which is preliminary data.</text>
</comment>
<name>A0A927C157_9GAMM</name>
<accession>A0A927C157</accession>
<evidence type="ECO:0000313" key="3">
    <source>
        <dbReference type="EMBL" id="MBD2857982.1"/>
    </source>
</evidence>
<dbReference type="EMBL" id="JACXLD010000001">
    <property type="protein sequence ID" value="MBD2857982.1"/>
    <property type="molecule type" value="Genomic_DNA"/>
</dbReference>
<evidence type="ECO:0000259" key="2">
    <source>
        <dbReference type="Pfam" id="PF13590"/>
    </source>
</evidence>
<protein>
    <submittedName>
        <fullName evidence="3">DUF4136 domain-containing protein</fullName>
    </submittedName>
</protein>